<feature type="domain" description="Bacterial bifunctional deaminase-reductase C-terminal" evidence="1">
    <location>
        <begin position="2"/>
        <end position="187"/>
    </location>
</feature>
<sequence>MRKIITGAFVSLDGIMQAPGGPDEDPIGDFRYGGWAAPYFDEAMGETVGEMFANPFDLLLGRKTYDIFAAHWPYVAADDPIGPLFDRITKYVATRKPDFVPSWQNSQVLGADVVGALKALKGGDGPHLLTQGSTDFLQTLFKNDLVDELNISFFPVVLGKGKKLFGDGAFPGKLKLVSSRVSGSGVTANKYVRDGDIVTGSFEFEQPTAAELERRKNLT</sequence>
<dbReference type="EMBL" id="LNCD01000083">
    <property type="protein sequence ID" value="KWV50707.1"/>
    <property type="molecule type" value="Genomic_DNA"/>
</dbReference>
<dbReference type="Gene3D" id="3.40.430.10">
    <property type="entry name" value="Dihydrofolate Reductase, subunit A"/>
    <property type="match status" value="1"/>
</dbReference>
<proteinExistence type="predicted"/>
<gene>
    <name evidence="2" type="ORF">AS026_08030</name>
</gene>
<dbReference type="GO" id="GO:0008703">
    <property type="term" value="F:5-amino-6-(5-phosphoribosylamino)uracil reductase activity"/>
    <property type="evidence" value="ECO:0007669"/>
    <property type="project" value="InterPro"/>
</dbReference>
<evidence type="ECO:0000259" key="1">
    <source>
        <dbReference type="Pfam" id="PF01872"/>
    </source>
</evidence>
<evidence type="ECO:0000313" key="3">
    <source>
        <dbReference type="Proteomes" id="UP000068164"/>
    </source>
</evidence>
<dbReference type="RefSeq" id="WP_025660674.1">
    <property type="nucleotide sequence ID" value="NZ_JBBNAS010000052.1"/>
</dbReference>
<comment type="caution">
    <text evidence="2">The sequence shown here is derived from an EMBL/GenBank/DDBJ whole genome shotgun (WGS) entry which is preliminary data.</text>
</comment>
<dbReference type="Proteomes" id="UP000068164">
    <property type="component" value="Unassembled WGS sequence"/>
</dbReference>
<dbReference type="InterPro" id="IPR002734">
    <property type="entry name" value="RibDG_C"/>
</dbReference>
<dbReference type="InterPro" id="IPR050765">
    <property type="entry name" value="Riboflavin_Biosynth_HTPR"/>
</dbReference>
<dbReference type="PANTHER" id="PTHR38011:SF2">
    <property type="entry name" value="BIFUNCTIONAL DEAMINASE-REDUCTASE DOMAIN PROTEIN"/>
    <property type="match status" value="1"/>
</dbReference>
<name>A0A120FKH1_9HYPH</name>
<reference evidence="2 3" key="1">
    <citation type="submission" date="2015-11" db="EMBL/GenBank/DDBJ databases">
        <title>Draft Genome Sequence of the Strain BR 10423 (Rhizobium sp.) isolated from nodules of Mimosa pudica.</title>
        <authorList>
            <person name="Barauna A.C."/>
            <person name="Zilli J.E."/>
            <person name="Simoes-Araujo J.L."/>
            <person name="Reis V.M."/>
            <person name="James E.K."/>
            <person name="Reis F.B.Jr."/>
            <person name="Rouws L.F."/>
            <person name="Passos S.R."/>
            <person name="Gois S.R."/>
        </authorList>
    </citation>
    <scope>NUCLEOTIDE SEQUENCE [LARGE SCALE GENOMIC DNA]</scope>
    <source>
        <strain evidence="2 3">BR10423</strain>
    </source>
</reference>
<dbReference type="SUPFAM" id="SSF53597">
    <property type="entry name" value="Dihydrofolate reductase-like"/>
    <property type="match status" value="1"/>
</dbReference>
<organism evidence="2 3">
    <name type="scientific">Rhizobium altiplani</name>
    <dbReference type="NCBI Taxonomy" id="1864509"/>
    <lineage>
        <taxon>Bacteria</taxon>
        <taxon>Pseudomonadati</taxon>
        <taxon>Pseudomonadota</taxon>
        <taxon>Alphaproteobacteria</taxon>
        <taxon>Hyphomicrobiales</taxon>
        <taxon>Rhizobiaceae</taxon>
        <taxon>Rhizobium/Agrobacterium group</taxon>
        <taxon>Rhizobium</taxon>
    </lineage>
</organism>
<dbReference type="GO" id="GO:0009231">
    <property type="term" value="P:riboflavin biosynthetic process"/>
    <property type="evidence" value="ECO:0007669"/>
    <property type="project" value="InterPro"/>
</dbReference>
<evidence type="ECO:0000313" key="2">
    <source>
        <dbReference type="EMBL" id="KWV50707.1"/>
    </source>
</evidence>
<dbReference type="PANTHER" id="PTHR38011">
    <property type="entry name" value="DIHYDROFOLATE REDUCTASE FAMILY PROTEIN (AFU_ORTHOLOGUE AFUA_8G06820)"/>
    <property type="match status" value="1"/>
</dbReference>
<protein>
    <submittedName>
        <fullName evidence="2">Dihydrofolate reductase</fullName>
    </submittedName>
</protein>
<dbReference type="OrthoDB" id="7342392at2"/>
<keyword evidence="3" id="KW-1185">Reference proteome</keyword>
<dbReference type="Pfam" id="PF01872">
    <property type="entry name" value="RibD_C"/>
    <property type="match status" value="1"/>
</dbReference>
<dbReference type="InterPro" id="IPR024072">
    <property type="entry name" value="DHFR-like_dom_sf"/>
</dbReference>
<dbReference type="AlphaFoldDB" id="A0A120FKH1"/>
<accession>A0A120FKH1</accession>